<name>A0ACB8B2C3_9AGAM</name>
<proteinExistence type="predicted"/>
<protein>
    <submittedName>
        <fullName evidence="1">Uncharacterized protein</fullName>
    </submittedName>
</protein>
<gene>
    <name evidence="1" type="ORF">BV22DRAFT_1108020</name>
</gene>
<dbReference type="Proteomes" id="UP000790709">
    <property type="component" value="Unassembled WGS sequence"/>
</dbReference>
<accession>A0ACB8B2C3</accession>
<keyword evidence="2" id="KW-1185">Reference proteome</keyword>
<sequence length="196" mass="21839">MLAYNAPAYPAKEYGAQDYLLSTSPSMTAPINPPPYDGRGRQKQYVESVAQRKERIEFLKRREWARRVAEWIRETSAQQDVMTFGYAGRHASPVPDTGDVSRFTGSSSSLSLPLNEEQDDQPYVIYSSSPSSSLSSLSDDVPVPVLYSTPSFNNSSHAIPPPALSRSHHRRRSSASLRGTPRRLSLSSIYETPEED</sequence>
<dbReference type="EMBL" id="MU266649">
    <property type="protein sequence ID" value="KAH7919554.1"/>
    <property type="molecule type" value="Genomic_DNA"/>
</dbReference>
<reference evidence="1" key="1">
    <citation type="journal article" date="2021" name="New Phytol.">
        <title>Evolutionary innovations through gain and loss of genes in the ectomycorrhizal Boletales.</title>
        <authorList>
            <person name="Wu G."/>
            <person name="Miyauchi S."/>
            <person name="Morin E."/>
            <person name="Kuo A."/>
            <person name="Drula E."/>
            <person name="Varga T."/>
            <person name="Kohler A."/>
            <person name="Feng B."/>
            <person name="Cao Y."/>
            <person name="Lipzen A."/>
            <person name="Daum C."/>
            <person name="Hundley H."/>
            <person name="Pangilinan J."/>
            <person name="Johnson J."/>
            <person name="Barry K."/>
            <person name="LaButti K."/>
            <person name="Ng V."/>
            <person name="Ahrendt S."/>
            <person name="Min B."/>
            <person name="Choi I.G."/>
            <person name="Park H."/>
            <person name="Plett J.M."/>
            <person name="Magnuson J."/>
            <person name="Spatafora J.W."/>
            <person name="Nagy L.G."/>
            <person name="Henrissat B."/>
            <person name="Grigoriev I.V."/>
            <person name="Yang Z.L."/>
            <person name="Xu J."/>
            <person name="Martin F.M."/>
        </authorList>
    </citation>
    <scope>NUCLEOTIDE SEQUENCE</scope>
    <source>
        <strain evidence="1">KUC20120723A-06</strain>
    </source>
</reference>
<evidence type="ECO:0000313" key="2">
    <source>
        <dbReference type="Proteomes" id="UP000790709"/>
    </source>
</evidence>
<evidence type="ECO:0000313" key="1">
    <source>
        <dbReference type="EMBL" id="KAH7919554.1"/>
    </source>
</evidence>
<organism evidence="1 2">
    <name type="scientific">Leucogyrophana mollusca</name>
    <dbReference type="NCBI Taxonomy" id="85980"/>
    <lineage>
        <taxon>Eukaryota</taxon>
        <taxon>Fungi</taxon>
        <taxon>Dikarya</taxon>
        <taxon>Basidiomycota</taxon>
        <taxon>Agaricomycotina</taxon>
        <taxon>Agaricomycetes</taxon>
        <taxon>Agaricomycetidae</taxon>
        <taxon>Boletales</taxon>
        <taxon>Boletales incertae sedis</taxon>
        <taxon>Leucogyrophana</taxon>
    </lineage>
</organism>
<comment type="caution">
    <text evidence="1">The sequence shown here is derived from an EMBL/GenBank/DDBJ whole genome shotgun (WGS) entry which is preliminary data.</text>
</comment>